<sequence>MFVDSAPATFWLRRNNKSSANPSLKQRKQGWWMKIYILSSFHPLTWAVVGVCTTIILISKKILHKLGKVTFFKIGINTLDAFSDVEGDSAMVSHVLLILHFNFLHLSISSWS</sequence>
<keyword evidence="1" id="KW-0812">Transmembrane</keyword>
<accession>A0AAU9NXF8</accession>
<evidence type="ECO:0000256" key="1">
    <source>
        <dbReference type="SAM" id="Phobius"/>
    </source>
</evidence>
<protein>
    <submittedName>
        <fullName evidence="2">Uncharacterized protein</fullName>
    </submittedName>
</protein>
<organism evidence="2 3">
    <name type="scientific">Lactuca virosa</name>
    <dbReference type="NCBI Taxonomy" id="75947"/>
    <lineage>
        <taxon>Eukaryota</taxon>
        <taxon>Viridiplantae</taxon>
        <taxon>Streptophyta</taxon>
        <taxon>Embryophyta</taxon>
        <taxon>Tracheophyta</taxon>
        <taxon>Spermatophyta</taxon>
        <taxon>Magnoliopsida</taxon>
        <taxon>eudicotyledons</taxon>
        <taxon>Gunneridae</taxon>
        <taxon>Pentapetalae</taxon>
        <taxon>asterids</taxon>
        <taxon>campanulids</taxon>
        <taxon>Asterales</taxon>
        <taxon>Asteraceae</taxon>
        <taxon>Cichorioideae</taxon>
        <taxon>Cichorieae</taxon>
        <taxon>Lactucinae</taxon>
        <taxon>Lactuca</taxon>
    </lineage>
</organism>
<evidence type="ECO:0000313" key="3">
    <source>
        <dbReference type="Proteomes" id="UP001157418"/>
    </source>
</evidence>
<dbReference type="AlphaFoldDB" id="A0AAU9NXF8"/>
<dbReference type="EMBL" id="CAKMRJ010005412">
    <property type="protein sequence ID" value="CAH1442389.1"/>
    <property type="molecule type" value="Genomic_DNA"/>
</dbReference>
<comment type="caution">
    <text evidence="2">The sequence shown here is derived from an EMBL/GenBank/DDBJ whole genome shotgun (WGS) entry which is preliminary data.</text>
</comment>
<name>A0AAU9NXF8_9ASTR</name>
<keyword evidence="3" id="KW-1185">Reference proteome</keyword>
<evidence type="ECO:0000313" key="2">
    <source>
        <dbReference type="EMBL" id="CAH1442389.1"/>
    </source>
</evidence>
<gene>
    <name evidence="2" type="ORF">LVIROSA_LOCUS28381</name>
</gene>
<feature type="transmembrane region" description="Helical" evidence="1">
    <location>
        <begin position="35"/>
        <end position="58"/>
    </location>
</feature>
<keyword evidence="1" id="KW-1133">Transmembrane helix</keyword>
<reference evidence="2 3" key="1">
    <citation type="submission" date="2022-01" db="EMBL/GenBank/DDBJ databases">
        <authorList>
            <person name="Xiong W."/>
            <person name="Schranz E."/>
        </authorList>
    </citation>
    <scope>NUCLEOTIDE SEQUENCE [LARGE SCALE GENOMIC DNA]</scope>
</reference>
<keyword evidence="1" id="KW-0472">Membrane</keyword>
<dbReference type="Proteomes" id="UP001157418">
    <property type="component" value="Unassembled WGS sequence"/>
</dbReference>
<proteinExistence type="predicted"/>